<dbReference type="PROSITE" id="PS50294">
    <property type="entry name" value="WD_REPEATS_REGION"/>
    <property type="match status" value="3"/>
</dbReference>
<dbReference type="PROSITE" id="PS50837">
    <property type="entry name" value="NACHT"/>
    <property type="match status" value="1"/>
</dbReference>
<feature type="repeat" description="WD" evidence="3">
    <location>
        <begin position="756"/>
        <end position="797"/>
    </location>
</feature>
<dbReference type="InterPro" id="IPR056884">
    <property type="entry name" value="NPHP3-like_N"/>
</dbReference>
<dbReference type="InterPro" id="IPR027417">
    <property type="entry name" value="P-loop_NTPase"/>
</dbReference>
<feature type="repeat" description="WD" evidence="3">
    <location>
        <begin position="977"/>
        <end position="1009"/>
    </location>
</feature>
<dbReference type="InterPro" id="IPR011659">
    <property type="entry name" value="WD40"/>
</dbReference>
<evidence type="ECO:0000256" key="3">
    <source>
        <dbReference type="PROSITE-ProRule" id="PRU00221"/>
    </source>
</evidence>
<dbReference type="Gene3D" id="2.130.10.10">
    <property type="entry name" value="YVTN repeat-like/Quinoprotein amine dehydrogenase"/>
    <property type="match status" value="3"/>
</dbReference>
<feature type="repeat" description="WD" evidence="3">
    <location>
        <begin position="1011"/>
        <end position="1052"/>
    </location>
</feature>
<dbReference type="OrthoDB" id="5967843at2759"/>
<dbReference type="PRINTS" id="PR00320">
    <property type="entry name" value="GPROTEINBRPT"/>
</dbReference>
<dbReference type="Pfam" id="PF07676">
    <property type="entry name" value="PD40"/>
    <property type="match status" value="1"/>
</dbReference>
<dbReference type="Gene3D" id="3.40.50.300">
    <property type="entry name" value="P-loop containing nucleotide triphosphate hydrolases"/>
    <property type="match status" value="1"/>
</dbReference>
<sequence>MRNHQSPRQTKEMVVHMLSQANPLQQLGRLLHIVGPTSGPLLKLWNKLQDHFPPLKLPYLNSREVLVPTMSIQDEIAYIRNRKGKRKLRDYLEMEQGIDAIPACYRRIQGYLQRVSLNLDLSVWRIVDEAAKDNRLNSLAPSLSACYNSAQANELKRGPCTEGTRVDLLGQMLCWTKSSIPGSVYWMSGMAGTGKTTIAYSLCEELNTNRQLGASFFCSRLLPECRDVNLIIPSIAYQLARSSYPFRFVLASVLEKDPDVHTRLPHLQFDTLLAQPLFEVKDTLADNLVVVIDALDECDNKESTSQILDMLLIKALDLPIKFVVSSRPEPEIRDEMSKQRNQADSRVVLHELDRDAVQADIKSYLCASLARIQPTEDQIAIMVQRAGILFIYAATVVRYISHDGFRRNPRSRLANVLESSSVSENKHKEIDELYTTILQAALDDQYLDSHETEDIRQVLYLVICAQEPLSVNALSKLLKMNNTVRVHAALSPLWSVLHISGTSELVTTLHASFVDYMFSSSRSKGYYCNPQIHNHTIARLCFDHFKDIRSQFNICGLESSYVLDDEVEGLGERVKEVISMELSYASRYWGAHLRSANRSSELMDELNEFLSVRLLLWMEVMSLINCTGEMPQVLRLVETWKGVSLNTLIHDAWKFTSIFALGEVSNSTPHIYTSMLPFWPEHSPVSYCYKAHMQGMIQAEGTAIDQQQHALLATWSFSHGILSSEFSPDSTRIALGSGKLVLLLSASTGRSILPSFKGHSQFVNSVQFSPDGTRIISGSDDKTIRVWSTQSGATILGPLEGHTGGVWSVAFSPDGARIISGSRDGDIYVWDARSGDRVLELLTGHDEWIRKVKYSPDGNYIISCAYGSKSIVSWDARNGQVLKTLGQQDNHRISSADLSPNGTCVAFSSNSGFYTWNMEEHSTPSRLPFPSNSTPDAITFSPDGLYIIGTRDSKIFVCTANGDIKLGSLDGHTISPSIASSPDGAFIISASQDQTLRLWDTRSVRATPHPLQGHTELVSSVHFSPDGARIASSSLDGTVYVWDAKNGEVVLGPLETENYKLSVAFSPDGTCLISDTKDGLALLDAKSGDIVVGPFQCLKSVWSAGFSPDGTRIISISQENDIWTLDANTGETLTKVSLPPITDPENYYVSTVISPDGSRIAVASNEIGLRMYDAHSSQLIYKQSGNFGSVCSFSPDGTRIGGIRKSASGFCDLICNYKVYFMRIRSMTCATWCNQIYLIVLIAMRSVHFIPCEGVQYCGEISNVPM</sequence>
<dbReference type="PANTHER" id="PTHR19848:SF8">
    <property type="entry name" value="F-BOX AND WD REPEAT DOMAIN CONTAINING 7"/>
    <property type="match status" value="1"/>
</dbReference>
<dbReference type="SUPFAM" id="SSF50978">
    <property type="entry name" value="WD40 repeat-like"/>
    <property type="match status" value="1"/>
</dbReference>
<keyword evidence="2" id="KW-0677">Repeat</keyword>
<evidence type="ECO:0000313" key="5">
    <source>
        <dbReference type="EMBL" id="EUC58744.1"/>
    </source>
</evidence>
<dbReference type="InterPro" id="IPR036322">
    <property type="entry name" value="WD40_repeat_dom_sf"/>
</dbReference>
<comment type="caution">
    <text evidence="5">The sequence shown here is derived from an EMBL/GenBank/DDBJ whole genome shotgun (WGS) entry which is preliminary data.</text>
</comment>
<dbReference type="Proteomes" id="UP000030108">
    <property type="component" value="Unassembled WGS sequence"/>
</dbReference>
<name>A0A0A1UI96_9AGAM</name>
<feature type="repeat" description="WD" evidence="3">
    <location>
        <begin position="842"/>
        <end position="884"/>
    </location>
</feature>
<reference evidence="6" key="1">
    <citation type="journal article" date="2014" name="Genome Announc.">
        <title>Draft genome sequence of the plant-pathogenic soil fungus Rhizoctonia solani anastomosis group 3 strain Rhs1AP.</title>
        <authorList>
            <person name="Cubeta M.A."/>
            <person name="Thomas E."/>
            <person name="Dean R.A."/>
            <person name="Jabaji S."/>
            <person name="Neate S.M."/>
            <person name="Tavantzis S."/>
            <person name="Toda T."/>
            <person name="Vilgalys R."/>
            <person name="Bharathan N."/>
            <person name="Fedorova-Abrams N."/>
            <person name="Pakala S.B."/>
            <person name="Pakala S.M."/>
            <person name="Zafar N."/>
            <person name="Joardar V."/>
            <person name="Losada L."/>
            <person name="Nierman W.C."/>
        </authorList>
    </citation>
    <scope>NUCLEOTIDE SEQUENCE [LARGE SCALE GENOMIC DNA]</scope>
    <source>
        <strain evidence="6">AG-3</strain>
    </source>
</reference>
<gene>
    <name evidence="5" type="ORF">RSOL_273980</name>
</gene>
<dbReference type="PROSITE" id="PS50082">
    <property type="entry name" value="WD_REPEATS_2"/>
    <property type="match status" value="5"/>
</dbReference>
<dbReference type="InterPro" id="IPR015943">
    <property type="entry name" value="WD40/YVTN_repeat-like_dom_sf"/>
</dbReference>
<evidence type="ECO:0000256" key="2">
    <source>
        <dbReference type="ARBA" id="ARBA00022737"/>
    </source>
</evidence>
<dbReference type="PROSITE" id="PS00678">
    <property type="entry name" value="WD_REPEATS_1"/>
    <property type="match status" value="3"/>
</dbReference>
<dbReference type="Pfam" id="PF24883">
    <property type="entry name" value="NPHP3_N"/>
    <property type="match status" value="1"/>
</dbReference>
<dbReference type="SUPFAM" id="SSF52540">
    <property type="entry name" value="P-loop containing nucleoside triphosphate hydrolases"/>
    <property type="match status" value="1"/>
</dbReference>
<dbReference type="SUPFAM" id="SSF69322">
    <property type="entry name" value="Tricorn protease domain 2"/>
    <property type="match status" value="1"/>
</dbReference>
<organism evidence="5 6">
    <name type="scientific">Rhizoctonia solani AG-3 Rhs1AP</name>
    <dbReference type="NCBI Taxonomy" id="1086054"/>
    <lineage>
        <taxon>Eukaryota</taxon>
        <taxon>Fungi</taxon>
        <taxon>Dikarya</taxon>
        <taxon>Basidiomycota</taxon>
        <taxon>Agaricomycotina</taxon>
        <taxon>Agaricomycetes</taxon>
        <taxon>Cantharellales</taxon>
        <taxon>Ceratobasidiaceae</taxon>
        <taxon>Rhizoctonia</taxon>
    </lineage>
</organism>
<evidence type="ECO:0000256" key="1">
    <source>
        <dbReference type="ARBA" id="ARBA00022574"/>
    </source>
</evidence>
<feature type="domain" description="NACHT" evidence="4">
    <location>
        <begin position="183"/>
        <end position="328"/>
    </location>
</feature>
<dbReference type="InterPro" id="IPR007111">
    <property type="entry name" value="NACHT_NTPase"/>
</dbReference>
<dbReference type="CDD" id="cd00200">
    <property type="entry name" value="WD40"/>
    <property type="match status" value="1"/>
</dbReference>
<keyword evidence="1 3" id="KW-0853">WD repeat</keyword>
<evidence type="ECO:0000313" key="6">
    <source>
        <dbReference type="Proteomes" id="UP000030108"/>
    </source>
</evidence>
<dbReference type="AlphaFoldDB" id="A0A0A1UI96"/>
<protein>
    <submittedName>
        <fullName evidence="5">Vegetative incompatibility protein HET-E-1, putative</fullName>
    </submittedName>
</protein>
<dbReference type="InterPro" id="IPR001680">
    <property type="entry name" value="WD40_rpt"/>
</dbReference>
<dbReference type="SMART" id="SM00320">
    <property type="entry name" value="WD40"/>
    <property type="match status" value="9"/>
</dbReference>
<evidence type="ECO:0000259" key="4">
    <source>
        <dbReference type="PROSITE" id="PS50837"/>
    </source>
</evidence>
<accession>A0A0A1UI96</accession>
<dbReference type="EMBL" id="JATN01000321">
    <property type="protein sequence ID" value="EUC58744.1"/>
    <property type="molecule type" value="Genomic_DNA"/>
</dbReference>
<dbReference type="InterPro" id="IPR019775">
    <property type="entry name" value="WD40_repeat_CS"/>
</dbReference>
<feature type="repeat" description="WD" evidence="3">
    <location>
        <begin position="799"/>
        <end position="840"/>
    </location>
</feature>
<dbReference type="Pfam" id="PF00400">
    <property type="entry name" value="WD40"/>
    <property type="match status" value="5"/>
</dbReference>
<dbReference type="PANTHER" id="PTHR19848">
    <property type="entry name" value="WD40 REPEAT PROTEIN"/>
    <property type="match status" value="1"/>
</dbReference>
<proteinExistence type="predicted"/>
<dbReference type="InterPro" id="IPR020472">
    <property type="entry name" value="WD40_PAC1"/>
</dbReference>